<protein>
    <submittedName>
        <fullName evidence="5">Glycoside hydrolase family 16 protein</fullName>
    </submittedName>
</protein>
<dbReference type="PROSITE" id="PS51762">
    <property type="entry name" value="GH16_2"/>
    <property type="match status" value="1"/>
</dbReference>
<gene>
    <name evidence="5" type="ORF">WOLCODRAFT_135008</name>
</gene>
<dbReference type="Pfam" id="PF26113">
    <property type="entry name" value="GH16_XgeA"/>
    <property type="match status" value="1"/>
</dbReference>
<dbReference type="InterPro" id="IPR000757">
    <property type="entry name" value="Beta-glucanase-like"/>
</dbReference>
<dbReference type="Proteomes" id="UP000218811">
    <property type="component" value="Unassembled WGS sequence"/>
</dbReference>
<keyword evidence="6" id="KW-1185">Reference proteome</keyword>
<dbReference type="OrthoDB" id="192832at2759"/>
<dbReference type="CDD" id="cd02181">
    <property type="entry name" value="GH16_fungal_Lam16A_glucanase"/>
    <property type="match status" value="1"/>
</dbReference>
<dbReference type="FunFam" id="2.60.120.200:FF:000114">
    <property type="entry name" value="Probable endo-1,3(4)-beta-glucanase NFIA_089530"/>
    <property type="match status" value="1"/>
</dbReference>
<dbReference type="AlphaFoldDB" id="A0A2H3J0C2"/>
<dbReference type="PANTHER" id="PTHR10963">
    <property type="entry name" value="GLYCOSYL HYDROLASE-RELATED"/>
    <property type="match status" value="1"/>
</dbReference>
<comment type="similarity">
    <text evidence="1">Belongs to the glycosyl hydrolase 16 family.</text>
</comment>
<name>A0A2H3J0C2_WOLCO</name>
<feature type="domain" description="GH16" evidence="4">
    <location>
        <begin position="43"/>
        <end position="314"/>
    </location>
</feature>
<organism evidence="5 6">
    <name type="scientific">Wolfiporia cocos (strain MD-104)</name>
    <name type="common">Brown rot fungus</name>
    <dbReference type="NCBI Taxonomy" id="742152"/>
    <lineage>
        <taxon>Eukaryota</taxon>
        <taxon>Fungi</taxon>
        <taxon>Dikarya</taxon>
        <taxon>Basidiomycota</taxon>
        <taxon>Agaricomycotina</taxon>
        <taxon>Agaricomycetes</taxon>
        <taxon>Polyporales</taxon>
        <taxon>Phaeolaceae</taxon>
        <taxon>Wolfiporia</taxon>
    </lineage>
</organism>
<sequence>MYCVNVPINGSSLTNGSANGSSSDTSAAIGGAVTQTSATAPAVSSGAATSPWKVVQSYEGDSFFAGWSFFTYTDPTGGAVDYISGSAAQAANLTGINSAGHAYLKVDTTPTISSGYRQSVRITTDFTYTGALVMLDAVHMPTGCGTWPAFWSNGPNWPDGGEIDIVEGVNDYTNDQVTLHTNTGCTLPSSNPATLAISGTLVSTADCSVAGTGDTGCGIRANQTNSFGAAFNAIGGGVYAMKWDNSGITVHFFERSAIPADITTGAPQPSGWGMAIANFPASTCDPSKFFYNHSAIFDTTLCGAWAGDDWGDAGVPGQEQSCASRTNTATCEEFVANNGAAFDEAYWEVKSVKIYQTSS</sequence>
<evidence type="ECO:0000259" key="4">
    <source>
        <dbReference type="PROSITE" id="PS51762"/>
    </source>
</evidence>
<evidence type="ECO:0000256" key="2">
    <source>
        <dbReference type="ARBA" id="ARBA00022801"/>
    </source>
</evidence>
<keyword evidence="3" id="KW-0326">Glycosidase</keyword>
<reference evidence="5 6" key="1">
    <citation type="journal article" date="2012" name="Science">
        <title>The Paleozoic origin of enzymatic lignin decomposition reconstructed from 31 fungal genomes.</title>
        <authorList>
            <person name="Floudas D."/>
            <person name="Binder M."/>
            <person name="Riley R."/>
            <person name="Barry K."/>
            <person name="Blanchette R.A."/>
            <person name="Henrissat B."/>
            <person name="Martinez A.T."/>
            <person name="Otillar R."/>
            <person name="Spatafora J.W."/>
            <person name="Yadav J.S."/>
            <person name="Aerts A."/>
            <person name="Benoit I."/>
            <person name="Boyd A."/>
            <person name="Carlson A."/>
            <person name="Copeland A."/>
            <person name="Coutinho P.M."/>
            <person name="de Vries R.P."/>
            <person name="Ferreira P."/>
            <person name="Findley K."/>
            <person name="Foster B."/>
            <person name="Gaskell J."/>
            <person name="Glotzer D."/>
            <person name="Gorecki P."/>
            <person name="Heitman J."/>
            <person name="Hesse C."/>
            <person name="Hori C."/>
            <person name="Igarashi K."/>
            <person name="Jurgens J.A."/>
            <person name="Kallen N."/>
            <person name="Kersten P."/>
            <person name="Kohler A."/>
            <person name="Kuees U."/>
            <person name="Kumar T.K.A."/>
            <person name="Kuo A."/>
            <person name="LaButti K."/>
            <person name="Larrondo L.F."/>
            <person name="Lindquist E."/>
            <person name="Ling A."/>
            <person name="Lombard V."/>
            <person name="Lucas S."/>
            <person name="Lundell T."/>
            <person name="Martin R."/>
            <person name="McLaughlin D.J."/>
            <person name="Morgenstern I."/>
            <person name="Morin E."/>
            <person name="Murat C."/>
            <person name="Nagy L.G."/>
            <person name="Nolan M."/>
            <person name="Ohm R.A."/>
            <person name="Patyshakuliyeva A."/>
            <person name="Rokas A."/>
            <person name="Ruiz-Duenas F.J."/>
            <person name="Sabat G."/>
            <person name="Salamov A."/>
            <person name="Samejima M."/>
            <person name="Schmutz J."/>
            <person name="Slot J.C."/>
            <person name="St John F."/>
            <person name="Stenlid J."/>
            <person name="Sun H."/>
            <person name="Sun S."/>
            <person name="Syed K."/>
            <person name="Tsang A."/>
            <person name="Wiebenga A."/>
            <person name="Young D."/>
            <person name="Pisabarro A."/>
            <person name="Eastwood D.C."/>
            <person name="Martin F."/>
            <person name="Cullen D."/>
            <person name="Grigoriev I.V."/>
            <person name="Hibbett D.S."/>
        </authorList>
    </citation>
    <scope>NUCLEOTIDE SEQUENCE [LARGE SCALE GENOMIC DNA]</scope>
    <source>
        <strain evidence="5 6">MD-104</strain>
    </source>
</reference>
<dbReference type="InterPro" id="IPR013320">
    <property type="entry name" value="ConA-like_dom_sf"/>
</dbReference>
<evidence type="ECO:0000256" key="1">
    <source>
        <dbReference type="ARBA" id="ARBA00006865"/>
    </source>
</evidence>
<accession>A0A2H3J0C2</accession>
<dbReference type="InterPro" id="IPR050546">
    <property type="entry name" value="Glycosyl_Hydrlase_16"/>
</dbReference>
<evidence type="ECO:0000313" key="5">
    <source>
        <dbReference type="EMBL" id="PCH33233.1"/>
    </source>
</evidence>
<dbReference type="SUPFAM" id="SSF49899">
    <property type="entry name" value="Concanavalin A-like lectins/glucanases"/>
    <property type="match status" value="1"/>
</dbReference>
<dbReference type="EMBL" id="KB467831">
    <property type="protein sequence ID" value="PCH33233.1"/>
    <property type="molecule type" value="Genomic_DNA"/>
</dbReference>
<evidence type="ECO:0000256" key="3">
    <source>
        <dbReference type="ARBA" id="ARBA00023295"/>
    </source>
</evidence>
<keyword evidence="2 5" id="KW-0378">Hydrolase</keyword>
<dbReference type="GO" id="GO:0009251">
    <property type="term" value="P:glucan catabolic process"/>
    <property type="evidence" value="ECO:0007669"/>
    <property type="project" value="TreeGrafter"/>
</dbReference>
<dbReference type="OMA" id="MYWSESD"/>
<dbReference type="GO" id="GO:0004553">
    <property type="term" value="F:hydrolase activity, hydrolyzing O-glycosyl compounds"/>
    <property type="evidence" value="ECO:0007669"/>
    <property type="project" value="InterPro"/>
</dbReference>
<proteinExistence type="inferred from homology"/>
<dbReference type="PANTHER" id="PTHR10963:SF24">
    <property type="entry name" value="GLYCOSIDASE C21B10.07-RELATED"/>
    <property type="match status" value="1"/>
</dbReference>
<dbReference type="Gene3D" id="2.60.120.200">
    <property type="match status" value="1"/>
</dbReference>
<evidence type="ECO:0000313" key="6">
    <source>
        <dbReference type="Proteomes" id="UP000218811"/>
    </source>
</evidence>
<dbReference type="STRING" id="742152.A0A2H3J0C2"/>